<sequence>MRLLFFLGVEKHTKNSISLGTNAFSRITKPNMATHRVVDGTLLANLCASWLASLRSGGRGGPCTPEIEA</sequence>
<gene>
    <name evidence="1" type="ORF">PAHAL_1G257100</name>
</gene>
<dbReference type="EMBL" id="CM008046">
    <property type="protein sequence ID" value="PAN06344.2"/>
    <property type="molecule type" value="Genomic_DNA"/>
</dbReference>
<organism evidence="1">
    <name type="scientific">Panicum hallii</name>
    <dbReference type="NCBI Taxonomy" id="206008"/>
    <lineage>
        <taxon>Eukaryota</taxon>
        <taxon>Viridiplantae</taxon>
        <taxon>Streptophyta</taxon>
        <taxon>Embryophyta</taxon>
        <taxon>Tracheophyta</taxon>
        <taxon>Spermatophyta</taxon>
        <taxon>Magnoliopsida</taxon>
        <taxon>Liliopsida</taxon>
        <taxon>Poales</taxon>
        <taxon>Poaceae</taxon>
        <taxon>PACMAD clade</taxon>
        <taxon>Panicoideae</taxon>
        <taxon>Panicodae</taxon>
        <taxon>Paniceae</taxon>
        <taxon>Panicinae</taxon>
        <taxon>Panicum</taxon>
        <taxon>Panicum sect. Panicum</taxon>
    </lineage>
</organism>
<evidence type="ECO:0000313" key="1">
    <source>
        <dbReference type="EMBL" id="PAN06344.2"/>
    </source>
</evidence>
<protein>
    <submittedName>
        <fullName evidence="1">Uncharacterized protein</fullName>
    </submittedName>
</protein>
<accession>A0A2S3GQ07</accession>
<dbReference type="AlphaFoldDB" id="A0A2S3GQ07"/>
<reference evidence="1" key="1">
    <citation type="submission" date="2018-04" db="EMBL/GenBank/DDBJ databases">
        <title>WGS assembly of Panicum hallii.</title>
        <authorList>
            <person name="Lovell J."/>
            <person name="Jenkins J."/>
            <person name="Lowry D."/>
            <person name="Mamidi S."/>
            <person name="Sreedasyam A."/>
            <person name="Weng X."/>
            <person name="Barry K."/>
            <person name="Bonette J."/>
            <person name="Campitelli B."/>
            <person name="Daum C."/>
            <person name="Gordon S."/>
            <person name="Gould B."/>
            <person name="Lipzen A."/>
            <person name="Macqueen A."/>
            <person name="Palacio-Mejia J."/>
            <person name="Plott C."/>
            <person name="Shakirov E."/>
            <person name="Shu S."/>
            <person name="Yoshinaga Y."/>
            <person name="Zane M."/>
            <person name="Rokhsar D."/>
            <person name="Grimwood J."/>
            <person name="Schmutz J."/>
            <person name="Juenger T."/>
        </authorList>
    </citation>
    <scope>NUCLEOTIDE SEQUENCE [LARGE SCALE GENOMIC DNA]</scope>
    <source>
        <strain evidence="1">FIL2</strain>
    </source>
</reference>
<name>A0A2S3GQ07_9POAL</name>
<proteinExistence type="predicted"/>
<dbReference type="Gramene" id="PAN06344">
    <property type="protein sequence ID" value="PAN06344"/>
    <property type="gene ID" value="PAHAL_1G257100"/>
</dbReference>
<dbReference type="Proteomes" id="UP000243499">
    <property type="component" value="Chromosome 1"/>
</dbReference>